<evidence type="ECO:0000313" key="2">
    <source>
        <dbReference type="Proteomes" id="UP001208570"/>
    </source>
</evidence>
<organism evidence="1 2">
    <name type="scientific">Paralvinella palmiformis</name>
    <dbReference type="NCBI Taxonomy" id="53620"/>
    <lineage>
        <taxon>Eukaryota</taxon>
        <taxon>Metazoa</taxon>
        <taxon>Spiralia</taxon>
        <taxon>Lophotrochozoa</taxon>
        <taxon>Annelida</taxon>
        <taxon>Polychaeta</taxon>
        <taxon>Sedentaria</taxon>
        <taxon>Canalipalpata</taxon>
        <taxon>Terebellida</taxon>
        <taxon>Terebelliformia</taxon>
        <taxon>Alvinellidae</taxon>
        <taxon>Paralvinella</taxon>
    </lineage>
</organism>
<comment type="caution">
    <text evidence="1">The sequence shown here is derived from an EMBL/GenBank/DDBJ whole genome shotgun (WGS) entry which is preliminary data.</text>
</comment>
<dbReference type="AlphaFoldDB" id="A0AAD9ISX3"/>
<accession>A0AAD9ISX3</accession>
<gene>
    <name evidence="1" type="ORF">LSH36_1795g00001</name>
</gene>
<protein>
    <submittedName>
        <fullName evidence="1">Uncharacterized protein</fullName>
    </submittedName>
</protein>
<evidence type="ECO:0000313" key="1">
    <source>
        <dbReference type="EMBL" id="KAK2139430.1"/>
    </source>
</evidence>
<reference evidence="1" key="1">
    <citation type="journal article" date="2023" name="Mol. Biol. Evol.">
        <title>Third-Generation Sequencing Reveals the Adaptive Role of the Epigenome in Three Deep-Sea Polychaetes.</title>
        <authorList>
            <person name="Perez M."/>
            <person name="Aroh O."/>
            <person name="Sun Y."/>
            <person name="Lan Y."/>
            <person name="Juniper S.K."/>
            <person name="Young C.R."/>
            <person name="Angers B."/>
            <person name="Qian P.Y."/>
        </authorList>
    </citation>
    <scope>NUCLEOTIDE SEQUENCE</scope>
    <source>
        <strain evidence="1">P08H-3</strain>
    </source>
</reference>
<sequence length="95" mass="11080">MSRQQESAEKERGRFQEIRTKATSRKEALFIAANLLNADIVYSSMYAPVIGSMYAVRTFGCSYVYECSWWKNQGHFYYREFASVKGTWLPMVKNV</sequence>
<dbReference type="Proteomes" id="UP001208570">
    <property type="component" value="Unassembled WGS sequence"/>
</dbReference>
<dbReference type="EMBL" id="JAODUP010001791">
    <property type="protein sequence ID" value="KAK2139430.1"/>
    <property type="molecule type" value="Genomic_DNA"/>
</dbReference>
<name>A0AAD9ISX3_9ANNE</name>
<keyword evidence="2" id="KW-1185">Reference proteome</keyword>
<proteinExistence type="predicted"/>